<keyword evidence="1" id="KW-0812">Transmembrane</keyword>
<keyword evidence="3" id="KW-1185">Reference proteome</keyword>
<evidence type="ECO:0000313" key="2">
    <source>
        <dbReference type="EMBL" id="SER43791.1"/>
    </source>
</evidence>
<name>A0A1H9P6T6_9BACI</name>
<sequence>MTGWWKVVTCALIIFFSFSGTNEGHAEGKEGWSELNRSSDTILQYVKEQHYEEAAKIMETFSEKFLKVSAAEQGLSMREMQTITSAYDDTLSAVKSASMPHEERVMKTYKLRLLMDVYADSYEPLWQKMRDPLFNELHGMRMSIEENGNPYTQQTDAFLAYYGTVEPAWSVALEASQYQKINSQMQFLRKMAAGEPSKKDWDRHMDVLEEALTEIFEGKMEDEVTDPSFYWLIITVSGAVFSCLTYAGWKKYRAYKAEILRNSLKRNRGQ</sequence>
<dbReference type="AlphaFoldDB" id="A0A1H9P6T6"/>
<dbReference type="EMBL" id="FOGT01000001">
    <property type="protein sequence ID" value="SER43791.1"/>
    <property type="molecule type" value="Genomic_DNA"/>
</dbReference>
<organism evidence="2 3">
    <name type="scientific">Salipaludibacillus aurantiacus</name>
    <dbReference type="NCBI Taxonomy" id="1601833"/>
    <lineage>
        <taxon>Bacteria</taxon>
        <taxon>Bacillati</taxon>
        <taxon>Bacillota</taxon>
        <taxon>Bacilli</taxon>
        <taxon>Bacillales</taxon>
        <taxon>Bacillaceae</taxon>
    </lineage>
</organism>
<keyword evidence="1" id="KW-0472">Membrane</keyword>
<dbReference type="InterPro" id="IPR014231">
    <property type="entry name" value="Spore_YpjB"/>
</dbReference>
<reference evidence="3" key="1">
    <citation type="submission" date="2016-10" db="EMBL/GenBank/DDBJ databases">
        <authorList>
            <person name="Varghese N."/>
            <person name="Submissions S."/>
        </authorList>
    </citation>
    <scope>NUCLEOTIDE SEQUENCE [LARGE SCALE GENOMIC DNA]</scope>
    <source>
        <strain evidence="3">S9</strain>
    </source>
</reference>
<accession>A0A1H9P6T6</accession>
<protein>
    <submittedName>
        <fullName evidence="2">Sporulation protein YpjB</fullName>
    </submittedName>
</protein>
<keyword evidence="1" id="KW-1133">Transmembrane helix</keyword>
<feature type="transmembrane region" description="Helical" evidence="1">
    <location>
        <begin position="229"/>
        <end position="249"/>
    </location>
</feature>
<dbReference type="Proteomes" id="UP000198571">
    <property type="component" value="Unassembled WGS sequence"/>
</dbReference>
<evidence type="ECO:0000256" key="1">
    <source>
        <dbReference type="SAM" id="Phobius"/>
    </source>
</evidence>
<dbReference type="STRING" id="1601833.SAMN05518684_101167"/>
<proteinExistence type="predicted"/>
<gene>
    <name evidence="2" type="ORF">SAMN05518684_101167</name>
</gene>
<dbReference type="Pfam" id="PF09577">
    <property type="entry name" value="Spore_YpjB"/>
    <property type="match status" value="1"/>
</dbReference>
<evidence type="ECO:0000313" key="3">
    <source>
        <dbReference type="Proteomes" id="UP000198571"/>
    </source>
</evidence>